<proteinExistence type="predicted"/>
<dbReference type="AlphaFoldDB" id="A0A5B7CK77"/>
<reference evidence="1 2" key="1">
    <citation type="submission" date="2019-05" db="EMBL/GenBank/DDBJ databases">
        <title>Another draft genome of Portunus trituberculatus and its Hox gene families provides insights of decapod evolution.</title>
        <authorList>
            <person name="Jeong J.-H."/>
            <person name="Song I."/>
            <person name="Kim S."/>
            <person name="Choi T."/>
            <person name="Kim D."/>
            <person name="Ryu S."/>
            <person name="Kim W."/>
        </authorList>
    </citation>
    <scope>NUCLEOTIDE SEQUENCE [LARGE SCALE GENOMIC DNA]</scope>
    <source>
        <tissue evidence="1">Muscle</tissue>
    </source>
</reference>
<comment type="caution">
    <text evidence="1">The sequence shown here is derived from an EMBL/GenBank/DDBJ whole genome shotgun (WGS) entry which is preliminary data.</text>
</comment>
<organism evidence="1 2">
    <name type="scientific">Portunus trituberculatus</name>
    <name type="common">Swimming crab</name>
    <name type="synonym">Neptunus trituberculatus</name>
    <dbReference type="NCBI Taxonomy" id="210409"/>
    <lineage>
        <taxon>Eukaryota</taxon>
        <taxon>Metazoa</taxon>
        <taxon>Ecdysozoa</taxon>
        <taxon>Arthropoda</taxon>
        <taxon>Crustacea</taxon>
        <taxon>Multicrustacea</taxon>
        <taxon>Malacostraca</taxon>
        <taxon>Eumalacostraca</taxon>
        <taxon>Eucarida</taxon>
        <taxon>Decapoda</taxon>
        <taxon>Pleocyemata</taxon>
        <taxon>Brachyura</taxon>
        <taxon>Eubrachyura</taxon>
        <taxon>Portunoidea</taxon>
        <taxon>Portunidae</taxon>
        <taxon>Portuninae</taxon>
        <taxon>Portunus</taxon>
    </lineage>
</organism>
<evidence type="ECO:0000313" key="2">
    <source>
        <dbReference type="Proteomes" id="UP000324222"/>
    </source>
</evidence>
<accession>A0A5B7CK77</accession>
<dbReference type="Proteomes" id="UP000324222">
    <property type="component" value="Unassembled WGS sequence"/>
</dbReference>
<name>A0A5B7CK77_PORTR</name>
<evidence type="ECO:0000313" key="1">
    <source>
        <dbReference type="EMBL" id="MPC09987.1"/>
    </source>
</evidence>
<sequence length="196" mass="21993">MNEDDYDKDEDDVRFKVDIIPCGESEEQREKYFGGEKKVVLSKNEMTGVFRDGGMTKYVDGKVLGSWKKAPIYTWNKGWASQRMVQGTETTGDSYLAPTPDSREKAKGEEKVSHLQPMSLFEFIVPKNVVPTNWEMGDGQRSLPLPTHRTKSQLLWKEIGKGGHGWEAVQQVLTWGRPAGDWSGIGADKVGKVLQG</sequence>
<keyword evidence="2" id="KW-1185">Reference proteome</keyword>
<gene>
    <name evidence="1" type="ORF">E2C01_002612</name>
</gene>
<protein>
    <submittedName>
        <fullName evidence="1">Uncharacterized protein</fullName>
    </submittedName>
</protein>
<dbReference type="EMBL" id="VSRR010000096">
    <property type="protein sequence ID" value="MPC09987.1"/>
    <property type="molecule type" value="Genomic_DNA"/>
</dbReference>